<dbReference type="EMBL" id="JAHXDN010000002">
    <property type="protein sequence ID" value="MBW4708214.1"/>
    <property type="molecule type" value="Genomic_DNA"/>
</dbReference>
<feature type="compositionally biased region" description="Basic and acidic residues" evidence="1">
    <location>
        <begin position="15"/>
        <end position="28"/>
    </location>
</feature>
<feature type="domain" description="Pyridoxamine 5'-phosphate oxidase N-terminal" evidence="2">
    <location>
        <begin position="175"/>
        <end position="281"/>
    </location>
</feature>
<dbReference type="InterPro" id="IPR011576">
    <property type="entry name" value="Pyridox_Oxase_N"/>
</dbReference>
<evidence type="ECO:0000256" key="1">
    <source>
        <dbReference type="SAM" id="MobiDB-lite"/>
    </source>
</evidence>
<comment type="caution">
    <text evidence="3">The sequence shown here is derived from an EMBL/GenBank/DDBJ whole genome shotgun (WGS) entry which is preliminary data.</text>
</comment>
<evidence type="ECO:0000313" key="4">
    <source>
        <dbReference type="Proteomes" id="UP001138661"/>
    </source>
</evidence>
<keyword evidence="4" id="KW-1185">Reference proteome</keyword>
<feature type="compositionally biased region" description="Polar residues" evidence="1">
    <location>
        <begin position="1"/>
        <end position="12"/>
    </location>
</feature>
<sequence length="331" mass="36383">MPTDSGWTQKTSPFHRGERAAQEKSGVRDRLETLGRRAVRDFMPDQHRAFFADLPMIFVGHVDDAGWPWASVLYGGPGFITTPDSRSLTLTAQPLAGDPLNDALTPGRSLGFVGMGLSNRRRNRVNGHVAQVGDQGFEVSVDQSFGNCPQYIKTRDADLTHHARSAPVKETSDTLDDAARQMIRAAETFFVATATQPHAAGGGVHGADVSHRGGRRGFVKVERDTLTVPDFSGNNFFNTLGNMIENPRAGLLFIDYTTGDLLMVSGTTDIHWDPQEIAEFRGATRFWQLKVRRVLRLRAALPVTWTEQDGAPNIEKTGTWDEVAAALAARR</sequence>
<gene>
    <name evidence="3" type="ORF">KX928_10500</name>
</gene>
<accession>A0A9X1FVN3</accession>
<name>A0A9X1FVN3_9RHOB</name>
<dbReference type="Pfam" id="PF01243">
    <property type="entry name" value="PNPOx_N"/>
    <property type="match status" value="1"/>
</dbReference>
<reference evidence="3" key="1">
    <citation type="submission" date="2021-07" db="EMBL/GenBank/DDBJ databases">
        <title>Roseobacter insulae sp. nov., isolated from a tidal flat.</title>
        <authorList>
            <person name="Park S."/>
            <person name="Yoon J.-H."/>
        </authorList>
    </citation>
    <scope>NUCLEOTIDE SEQUENCE</scope>
    <source>
        <strain evidence="3">YSTF-M11</strain>
    </source>
</reference>
<dbReference type="PANTHER" id="PTHR42815:SF2">
    <property type="entry name" value="FAD-BINDING, PUTATIVE (AFU_ORTHOLOGUE AFUA_6G07600)-RELATED"/>
    <property type="match status" value="1"/>
</dbReference>
<dbReference type="AlphaFoldDB" id="A0A9X1FVN3"/>
<proteinExistence type="predicted"/>
<organism evidence="3 4">
    <name type="scientific">Roseobacter insulae</name>
    <dbReference type="NCBI Taxonomy" id="2859783"/>
    <lineage>
        <taxon>Bacteria</taxon>
        <taxon>Pseudomonadati</taxon>
        <taxon>Pseudomonadota</taxon>
        <taxon>Alphaproteobacteria</taxon>
        <taxon>Rhodobacterales</taxon>
        <taxon>Roseobacteraceae</taxon>
        <taxon>Roseobacter</taxon>
    </lineage>
</organism>
<evidence type="ECO:0000313" key="3">
    <source>
        <dbReference type="EMBL" id="MBW4708214.1"/>
    </source>
</evidence>
<protein>
    <submittedName>
        <fullName evidence="3">Pyridoxamine 5'-phosphate oxidase family protein</fullName>
    </submittedName>
</protein>
<dbReference type="RefSeq" id="WP_219501743.1">
    <property type="nucleotide sequence ID" value="NZ_JAHXDN010000002.1"/>
</dbReference>
<feature type="region of interest" description="Disordered" evidence="1">
    <location>
        <begin position="1"/>
        <end position="28"/>
    </location>
</feature>
<dbReference type="Proteomes" id="UP001138661">
    <property type="component" value="Unassembled WGS sequence"/>
</dbReference>
<evidence type="ECO:0000259" key="2">
    <source>
        <dbReference type="Pfam" id="PF01243"/>
    </source>
</evidence>
<dbReference type="PANTHER" id="PTHR42815">
    <property type="entry name" value="FAD-BINDING, PUTATIVE (AFU_ORTHOLOGUE AFUA_6G07600)-RELATED"/>
    <property type="match status" value="1"/>
</dbReference>